<keyword evidence="3" id="KW-1185">Reference proteome</keyword>
<dbReference type="EMBL" id="BMSL01000007">
    <property type="protein sequence ID" value="GGS40401.1"/>
    <property type="molecule type" value="Genomic_DNA"/>
</dbReference>
<reference evidence="2" key="2">
    <citation type="submission" date="2020-09" db="EMBL/GenBank/DDBJ databases">
        <authorList>
            <person name="Sun Q."/>
            <person name="Ohkuma M."/>
        </authorList>
    </citation>
    <scope>NUCLEOTIDE SEQUENCE</scope>
    <source>
        <strain evidence="2">JCM 4234</strain>
    </source>
</reference>
<dbReference type="Proteomes" id="UP000653493">
    <property type="component" value="Unassembled WGS sequence"/>
</dbReference>
<protein>
    <submittedName>
        <fullName evidence="2">Uncharacterized protein</fullName>
    </submittedName>
</protein>
<feature type="region of interest" description="Disordered" evidence="1">
    <location>
        <begin position="245"/>
        <end position="274"/>
    </location>
</feature>
<organism evidence="2 3">
    <name type="scientific">Streptomyces griseoviridis</name>
    <dbReference type="NCBI Taxonomy" id="45398"/>
    <lineage>
        <taxon>Bacteria</taxon>
        <taxon>Bacillati</taxon>
        <taxon>Actinomycetota</taxon>
        <taxon>Actinomycetes</taxon>
        <taxon>Kitasatosporales</taxon>
        <taxon>Streptomycetaceae</taxon>
        <taxon>Streptomyces</taxon>
    </lineage>
</organism>
<evidence type="ECO:0000256" key="1">
    <source>
        <dbReference type="SAM" id="MobiDB-lite"/>
    </source>
</evidence>
<evidence type="ECO:0000313" key="2">
    <source>
        <dbReference type="EMBL" id="GGS40401.1"/>
    </source>
</evidence>
<proteinExistence type="predicted"/>
<reference evidence="2" key="1">
    <citation type="journal article" date="2014" name="Int. J. Syst. Evol. Microbiol.">
        <title>Complete genome sequence of Corynebacterium casei LMG S-19264T (=DSM 44701T), isolated from a smear-ripened cheese.</title>
        <authorList>
            <consortium name="US DOE Joint Genome Institute (JGI-PGF)"/>
            <person name="Walter F."/>
            <person name="Albersmeier A."/>
            <person name="Kalinowski J."/>
            <person name="Ruckert C."/>
        </authorList>
    </citation>
    <scope>NUCLEOTIDE SEQUENCE</scope>
    <source>
        <strain evidence="2">JCM 4234</strain>
    </source>
</reference>
<feature type="region of interest" description="Disordered" evidence="1">
    <location>
        <begin position="337"/>
        <end position="357"/>
    </location>
</feature>
<comment type="caution">
    <text evidence="2">The sequence shown here is derived from an EMBL/GenBank/DDBJ whole genome shotgun (WGS) entry which is preliminary data.</text>
</comment>
<accession>A0A918GIP6</accession>
<name>A0A918GIP6_STRGD</name>
<evidence type="ECO:0000313" key="3">
    <source>
        <dbReference type="Proteomes" id="UP000653493"/>
    </source>
</evidence>
<dbReference type="AlphaFoldDB" id="A0A918GIP6"/>
<gene>
    <name evidence="2" type="ORF">GCM10010238_32510</name>
</gene>
<sequence>MSTVDDLLAQSLLLHRPQVPSDTVPHDDLAYAGLGLDDLPPGDGHGTAADDDAAQSLAALCETVVARCTPDQLADFLTDQVPQPRAAWILGCVLQLAGAEDGARFWWQYAAGADDAPASYCLHLQHLARGDTHAAALWGAQAGARAAQDPGAGPGDDDTPAYRLVTADTSISTVLRVLSGLSHAVPRRHTPEARAVIEFVAAAVAIGYDHHPDLEIPMPGTGFAEQLQIIVAAASALHDRALAVRPDTGGTLPNRPPLKRATGPAPARDRTRGPDRLLVEVTTADHEPASAHVFFKEAVAVCWEAATTAGSADGRGTRMAYYLNRFRTRAARALSPTASATGAGAPAGASAGQHPHA</sequence>